<dbReference type="GO" id="GO:0016829">
    <property type="term" value="F:lyase activity"/>
    <property type="evidence" value="ECO:0007669"/>
    <property type="project" value="UniProtKB-KW"/>
</dbReference>
<dbReference type="PIRSF" id="PIRSF002736">
    <property type="entry name" value="Citrt_lyas_gamma"/>
    <property type="match status" value="1"/>
</dbReference>
<evidence type="ECO:0000256" key="2">
    <source>
        <dbReference type="ARBA" id="ARBA00022490"/>
    </source>
</evidence>
<dbReference type="AlphaFoldDB" id="A0A0B7GXZ5"/>
<evidence type="ECO:0000313" key="9">
    <source>
        <dbReference type="Proteomes" id="UP000323594"/>
    </source>
</evidence>
<dbReference type="Pfam" id="PF06857">
    <property type="entry name" value="ACP"/>
    <property type="match status" value="1"/>
</dbReference>
<reference evidence="8" key="1">
    <citation type="submission" date="2015-01" db="EMBL/GenBank/DDBJ databases">
        <authorList>
            <person name="Manzoor Shahid"/>
            <person name="Zubair Saima"/>
        </authorList>
    </citation>
    <scope>NUCLEOTIDE SEQUENCE [LARGE SCALE GENOMIC DNA]</scope>
    <source>
        <strain evidence="8">V1</strain>
    </source>
</reference>
<dbReference type="HAMAP" id="MF_00805">
    <property type="entry name" value="CitD"/>
    <property type="match status" value="1"/>
</dbReference>
<dbReference type="NCBIfam" id="TIGR01608">
    <property type="entry name" value="citD"/>
    <property type="match status" value="1"/>
</dbReference>
<accession>A0A0B7GXZ5</accession>
<dbReference type="OrthoDB" id="1120942at2"/>
<organism evidence="6 8">
    <name type="scientific">Treponema phagedenis</name>
    <dbReference type="NCBI Taxonomy" id="162"/>
    <lineage>
        <taxon>Bacteria</taxon>
        <taxon>Pseudomonadati</taxon>
        <taxon>Spirochaetota</taxon>
        <taxon>Spirochaetia</taxon>
        <taxon>Spirochaetales</taxon>
        <taxon>Treponemataceae</taxon>
        <taxon>Treponema</taxon>
    </lineage>
</organism>
<dbReference type="RefSeq" id="WP_024753518.1">
    <property type="nucleotide sequence ID" value="NZ_CDNC01000051.1"/>
</dbReference>
<dbReference type="EMBL" id="CP042817">
    <property type="protein sequence ID" value="QEJ98319.1"/>
    <property type="molecule type" value="Genomic_DNA"/>
</dbReference>
<keyword evidence="3 4" id="KW-0597">Phosphoprotein</keyword>
<reference evidence="6" key="2">
    <citation type="submission" date="2015-01" db="EMBL/GenBank/DDBJ databases">
        <authorList>
            <person name="Xiang T."/>
            <person name="Song Y."/>
            <person name="Huang L."/>
            <person name="Wang B."/>
            <person name="Wu P."/>
        </authorList>
    </citation>
    <scope>NUCLEOTIDE SEQUENCE [LARGE SCALE GENOMIC DNA]</scope>
    <source>
        <strain evidence="6">V1</strain>
    </source>
</reference>
<evidence type="ECO:0000256" key="5">
    <source>
        <dbReference type="PIRSR" id="PIRSR002736-50"/>
    </source>
</evidence>
<comment type="similarity">
    <text evidence="4">Belongs to the CitD family.</text>
</comment>
<evidence type="ECO:0000313" key="6">
    <source>
        <dbReference type="EMBL" id="CEM63388.1"/>
    </source>
</evidence>
<dbReference type="GO" id="GO:0005737">
    <property type="term" value="C:cytoplasm"/>
    <property type="evidence" value="ECO:0007669"/>
    <property type="project" value="UniProtKB-SubCell"/>
</dbReference>
<comment type="subcellular location">
    <subcellularLocation>
        <location evidence="1 4">Cytoplasm</location>
    </subcellularLocation>
</comment>
<evidence type="ECO:0000313" key="7">
    <source>
        <dbReference type="EMBL" id="QEJ98319.1"/>
    </source>
</evidence>
<dbReference type="EMBL" id="CDNC01000051">
    <property type="protein sequence ID" value="CEM63388.1"/>
    <property type="molecule type" value="Genomic_DNA"/>
</dbReference>
<dbReference type="InterPro" id="IPR006495">
    <property type="entry name" value="CitD"/>
</dbReference>
<dbReference type="NCBIfam" id="NF009726">
    <property type="entry name" value="PRK13253.1"/>
    <property type="match status" value="1"/>
</dbReference>
<evidence type="ECO:0000256" key="4">
    <source>
        <dbReference type="HAMAP-Rule" id="MF_00805"/>
    </source>
</evidence>
<dbReference type="InterPro" id="IPR023439">
    <property type="entry name" value="Mal_deCO2ase/Cit_lyase_ACP"/>
</dbReference>
<keyword evidence="8" id="KW-1185">Reference proteome</keyword>
<name>A0A0B7GXZ5_TREPH</name>
<gene>
    <name evidence="4 6" type="primary">citD</name>
    <name evidence="7" type="ORF">FUT82_10135</name>
    <name evidence="6" type="ORF">TPHV1_90017</name>
</gene>
<evidence type="ECO:0000256" key="1">
    <source>
        <dbReference type="ARBA" id="ARBA00004496"/>
    </source>
</evidence>
<protein>
    <recommendedName>
        <fullName evidence="4">Citrate lyase acyl carrier protein</fullName>
    </recommendedName>
    <alternativeName>
        <fullName evidence="4">Citrate lyase gamma chain</fullName>
    </alternativeName>
</protein>
<keyword evidence="2 4" id="KW-0963">Cytoplasm</keyword>
<dbReference type="GeneID" id="57753021"/>
<reference evidence="7 9" key="3">
    <citation type="submission" date="2019-08" db="EMBL/GenBank/DDBJ databases">
        <authorList>
            <person name="Kuhnert P."/>
        </authorList>
    </citation>
    <scope>NUCLEOTIDE SEQUENCE [LARGE SCALE GENOMIC DNA]</scope>
    <source>
        <strain evidence="7 9">B36.5</strain>
    </source>
</reference>
<dbReference type="Proteomes" id="UP000323594">
    <property type="component" value="Chromosome"/>
</dbReference>
<comment type="subunit">
    <text evidence="4">Oligomer with a subunit composition of (alpha,beta,gamma)6.</text>
</comment>
<evidence type="ECO:0000256" key="3">
    <source>
        <dbReference type="ARBA" id="ARBA00022553"/>
    </source>
</evidence>
<proteinExistence type="inferred from homology"/>
<evidence type="ECO:0000313" key="8">
    <source>
        <dbReference type="Proteomes" id="UP000042527"/>
    </source>
</evidence>
<keyword evidence="6" id="KW-0456">Lyase</keyword>
<sequence length="95" mass="10366">MQLKTTGVAGTLESSDVMITVEPAKNGISIELTSSVEKQFGRQIKELILKVTKELGVTAAFIKVADKGAIDYVLTARLKAACYRAAERTDYQWEG</sequence>
<feature type="modified residue" description="O-(phosphoribosyl dephospho-coenzyme A)serine" evidence="4 5">
    <location>
        <position position="14"/>
    </location>
</feature>
<comment type="function">
    <text evidence="4">Covalent carrier of the coenzyme of citrate lyase.</text>
</comment>
<dbReference type="Proteomes" id="UP000042527">
    <property type="component" value="Unassembled WGS sequence"/>
</dbReference>